<name>A0A9P7MPN5_9HYPO</name>
<dbReference type="Proteomes" id="UP000784919">
    <property type="component" value="Unassembled WGS sequence"/>
</dbReference>
<sequence>MLRSGLTPPSPSPSPSSPPGPDPSEGAMALEPVRLYLLSDAPSSRPQSPTLSPEPETSEMTEKPSAESSDSPPTAEPTAIEVEDSGDEDGAEERDMPVNFPDCWACGPRVASP</sequence>
<dbReference type="EMBL" id="SRPS01000220">
    <property type="protein sequence ID" value="KAG5962499.1"/>
    <property type="molecule type" value="Genomic_DNA"/>
</dbReference>
<dbReference type="AlphaFoldDB" id="A0A9P7MPN5"/>
<feature type="compositionally biased region" description="Polar residues" evidence="1">
    <location>
        <begin position="41"/>
        <end position="51"/>
    </location>
</feature>
<feature type="compositionally biased region" description="Acidic residues" evidence="1">
    <location>
        <begin position="81"/>
        <end position="92"/>
    </location>
</feature>
<evidence type="ECO:0000313" key="2">
    <source>
        <dbReference type="EMBL" id="KAG5962499.1"/>
    </source>
</evidence>
<organism evidence="2 3">
    <name type="scientific">Claviceps arundinis</name>
    <dbReference type="NCBI Taxonomy" id="1623583"/>
    <lineage>
        <taxon>Eukaryota</taxon>
        <taxon>Fungi</taxon>
        <taxon>Dikarya</taxon>
        <taxon>Ascomycota</taxon>
        <taxon>Pezizomycotina</taxon>
        <taxon>Sordariomycetes</taxon>
        <taxon>Hypocreomycetidae</taxon>
        <taxon>Hypocreales</taxon>
        <taxon>Clavicipitaceae</taxon>
        <taxon>Claviceps</taxon>
    </lineage>
</organism>
<accession>A0A9P7MPN5</accession>
<reference evidence="2" key="1">
    <citation type="journal article" date="2020" name="bioRxiv">
        <title>Whole genome comparisons of ergot fungi reveals the divergence and evolution of species within the genus Claviceps are the result of varying mechanisms driving genome evolution and host range expansion.</title>
        <authorList>
            <person name="Wyka S.A."/>
            <person name="Mondo S.J."/>
            <person name="Liu M."/>
            <person name="Dettman J."/>
            <person name="Nalam V."/>
            <person name="Broders K.D."/>
        </authorList>
    </citation>
    <scope>NUCLEOTIDE SEQUENCE</scope>
    <source>
        <strain evidence="2">CCC 1102</strain>
    </source>
</reference>
<evidence type="ECO:0000256" key="1">
    <source>
        <dbReference type="SAM" id="MobiDB-lite"/>
    </source>
</evidence>
<comment type="caution">
    <text evidence="2">The sequence shown here is derived from an EMBL/GenBank/DDBJ whole genome shotgun (WGS) entry which is preliminary data.</text>
</comment>
<feature type="compositionally biased region" description="Pro residues" evidence="1">
    <location>
        <begin position="8"/>
        <end position="22"/>
    </location>
</feature>
<evidence type="ECO:0000313" key="3">
    <source>
        <dbReference type="Proteomes" id="UP000784919"/>
    </source>
</evidence>
<feature type="region of interest" description="Disordered" evidence="1">
    <location>
        <begin position="1"/>
        <end position="113"/>
    </location>
</feature>
<protein>
    <submittedName>
        <fullName evidence="2">Uncharacterized protein</fullName>
    </submittedName>
</protein>
<gene>
    <name evidence="2" type="ORF">E4U56_003374</name>
</gene>
<proteinExistence type="predicted"/>